<proteinExistence type="inferred from homology"/>
<dbReference type="SUPFAM" id="SSF55035">
    <property type="entry name" value="NAD-binding domain of HMG-CoA reductase"/>
    <property type="match status" value="1"/>
</dbReference>
<dbReference type="InterPro" id="IPR002202">
    <property type="entry name" value="HMG_CoA_Rdtase"/>
</dbReference>
<dbReference type="InterPro" id="IPR023074">
    <property type="entry name" value="HMG_CoA_Rdtase_cat_sf"/>
</dbReference>
<dbReference type="PROSITE" id="PS00066">
    <property type="entry name" value="HMG_COA_REDUCTASE_1"/>
    <property type="match status" value="1"/>
</dbReference>
<dbReference type="EMBL" id="CP084166">
    <property type="protein sequence ID" value="UJG40651.1"/>
    <property type="molecule type" value="Genomic_DNA"/>
</dbReference>
<evidence type="ECO:0000256" key="1">
    <source>
        <dbReference type="ARBA" id="ARBA00007661"/>
    </source>
</evidence>
<dbReference type="NCBIfam" id="TIGR00532">
    <property type="entry name" value="HMG_CoA_R_NAD"/>
    <property type="match status" value="1"/>
</dbReference>
<gene>
    <name evidence="4" type="ORF">K9W45_12550</name>
</gene>
<dbReference type="PANTHER" id="PTHR10572">
    <property type="entry name" value="3-HYDROXY-3-METHYLGLUTARYL-COENZYME A REDUCTASE"/>
    <property type="match status" value="1"/>
</dbReference>
<evidence type="ECO:0000256" key="3">
    <source>
        <dbReference type="RuleBase" id="RU361219"/>
    </source>
</evidence>
<dbReference type="Gene3D" id="1.10.8.660">
    <property type="match status" value="1"/>
</dbReference>
<dbReference type="PRINTS" id="PR00071">
    <property type="entry name" value="HMGCOARDTASE"/>
</dbReference>
<dbReference type="Gene3D" id="3.90.770.10">
    <property type="entry name" value="3-hydroxy-3-methylglutaryl-coenzyme A Reductase, Chain A, domain 2"/>
    <property type="match status" value="2"/>
</dbReference>
<dbReference type="SUPFAM" id="SSF56542">
    <property type="entry name" value="Substrate-binding domain of HMG-CoA reductase"/>
    <property type="match status" value="1"/>
</dbReference>
<sequence>MTLNSRIPKFYSYSQEERRKIISSMVNLNEHDFKSLQDQEISDSVFEVMIENTIGKIPFPVGIATNFKINGKDYLIPMVIEESSVVAAASHAAKIARKKGGFTAEYTGSIVIGQIQLLSSDSFETVKQKIYSNKEKILKIANSTNEFLVKLGGGAKDIEVRRVKGDLREYFILHLIVDTKDAMGANAVNTMLEKLQPFIESIVDCKVLLRILSNYAIKRMVKVKATFDKELLGGDKAVENILFAYDFAKHDVFRAVTHNKGIMNGITAVMLATGNDTRAIEAGAHAYASKDGKYSSLSKFEKDENGDLVGYLELPLSVGVVGGAIRVHPTYKTLLKILNVSTAEELAIVAGSVGLAQNLAAIRALASEGIQAGHMSLHARNLAVTVGAQGKEIKKVASKLIELKEITYDKALEILKSIRK</sequence>
<accession>A0A9Y1BKC4</accession>
<name>A0A9Y1BKC4_9ARCH</name>
<evidence type="ECO:0000256" key="2">
    <source>
        <dbReference type="ARBA" id="ARBA00023002"/>
    </source>
</evidence>
<dbReference type="AlphaFoldDB" id="A0A9Y1BKC4"/>
<comment type="similarity">
    <text evidence="1 3">Belongs to the HMG-CoA reductase family.</text>
</comment>
<dbReference type="PANTHER" id="PTHR10572:SF24">
    <property type="entry name" value="3-HYDROXY-3-METHYLGLUTARYL-COENZYME A REDUCTASE"/>
    <property type="match status" value="1"/>
</dbReference>
<organism evidence="4">
    <name type="scientific">Candidatus Heimdallarchaeum aukensis</name>
    <dbReference type="NCBI Taxonomy" id="2876573"/>
    <lineage>
        <taxon>Archaea</taxon>
        <taxon>Promethearchaeati</taxon>
        <taxon>Candidatus Heimdallarchaeota</taxon>
        <taxon>Candidatus Heimdallarchaeia (ex Rinke et al. 2021) (nom. nud.)</taxon>
        <taxon>Candidatus Heimdallarchaeales</taxon>
        <taxon>Candidatus Heimdallarchaeaceae</taxon>
        <taxon>Candidatus Heimdallarchaeum</taxon>
    </lineage>
</organism>
<dbReference type="InterPro" id="IPR009029">
    <property type="entry name" value="HMG_CoA_Rdtase_sub-bd_dom_sf"/>
</dbReference>
<dbReference type="InterPro" id="IPR023076">
    <property type="entry name" value="HMG_CoA_Rdtase_CS"/>
</dbReference>
<dbReference type="InterPro" id="IPR004553">
    <property type="entry name" value="HMG_CoA_Rdtase_bac-typ"/>
</dbReference>
<dbReference type="CDD" id="cd00644">
    <property type="entry name" value="HMG-CoA_reductase_classII"/>
    <property type="match status" value="1"/>
</dbReference>
<dbReference type="PROSITE" id="PS50065">
    <property type="entry name" value="HMG_COA_REDUCTASE_4"/>
    <property type="match status" value="1"/>
</dbReference>
<dbReference type="InterPro" id="IPR009023">
    <property type="entry name" value="HMG_CoA_Rdtase_NAD(P)-bd_sf"/>
</dbReference>
<dbReference type="GO" id="GO:0015936">
    <property type="term" value="P:coenzyme A metabolic process"/>
    <property type="evidence" value="ECO:0007669"/>
    <property type="project" value="InterPro"/>
</dbReference>
<dbReference type="Proteomes" id="UP001201020">
    <property type="component" value="Chromosome"/>
</dbReference>
<dbReference type="GO" id="GO:0004420">
    <property type="term" value="F:hydroxymethylglutaryl-CoA reductase (NADPH) activity"/>
    <property type="evidence" value="ECO:0007669"/>
    <property type="project" value="InterPro"/>
</dbReference>
<keyword evidence="2 3" id="KW-0560">Oxidoreductase</keyword>
<protein>
    <recommendedName>
        <fullName evidence="3">3-hydroxy-3-methylglutaryl coenzyme A reductase</fullName>
        <shortName evidence="3">HMG-CoA reductase</shortName>
    </recommendedName>
</protein>
<dbReference type="Pfam" id="PF00368">
    <property type="entry name" value="HMG-CoA_red"/>
    <property type="match status" value="1"/>
</dbReference>
<reference evidence="4" key="1">
    <citation type="journal article" date="2022" name="Nat. Microbiol.">
        <title>Unique mobile elements and scalable gene flow at the prokaryote-eukaryote boundary revealed by circularized Asgard archaea genomes.</title>
        <authorList>
            <person name="Wu F."/>
            <person name="Speth D.R."/>
            <person name="Philosof A."/>
            <person name="Cremiere A."/>
            <person name="Narayanan A."/>
            <person name="Barco R.A."/>
            <person name="Connon S.A."/>
            <person name="Amend J.P."/>
            <person name="Antoshechkin I.A."/>
            <person name="Orphan V.J."/>
        </authorList>
    </citation>
    <scope>NUCLEOTIDE SEQUENCE</scope>
    <source>
        <strain evidence="4">PM71</strain>
    </source>
</reference>
<evidence type="ECO:0000313" key="4">
    <source>
        <dbReference type="EMBL" id="UJG40651.1"/>
    </source>
</evidence>